<name>A0A926S160_9SPHI</name>
<sequence>MNGRFPITLHIMTLLCEADGVISSEYLAGSINVNAVLVRKELSSLIKYGLVTSQEGKKGGYKLNRPADQITLAMIYETVKPKALLGMAKNQPNPACPVGKQINQHLNDLYEEIDQSVMLKLGKTNLLEFCKKFK</sequence>
<dbReference type="SUPFAM" id="SSF46785">
    <property type="entry name" value="Winged helix' DNA-binding domain"/>
    <property type="match status" value="1"/>
</dbReference>
<gene>
    <name evidence="1" type="ORF">IDJ76_01810</name>
</gene>
<comment type="caution">
    <text evidence="1">The sequence shown here is derived from an EMBL/GenBank/DDBJ whole genome shotgun (WGS) entry which is preliminary data.</text>
</comment>
<evidence type="ECO:0000313" key="2">
    <source>
        <dbReference type="Proteomes" id="UP000619078"/>
    </source>
</evidence>
<dbReference type="AlphaFoldDB" id="A0A926S160"/>
<dbReference type="Pfam" id="PF02082">
    <property type="entry name" value="Rrf2"/>
    <property type="match status" value="1"/>
</dbReference>
<dbReference type="Proteomes" id="UP000619078">
    <property type="component" value="Unassembled WGS sequence"/>
</dbReference>
<dbReference type="PANTHER" id="PTHR33221:SF15">
    <property type="entry name" value="HTH-TYPE TRANSCRIPTIONAL REGULATOR YWGB-RELATED"/>
    <property type="match status" value="1"/>
</dbReference>
<accession>A0A926S160</accession>
<dbReference type="EMBL" id="JACWMX010000001">
    <property type="protein sequence ID" value="MBD1391824.1"/>
    <property type="molecule type" value="Genomic_DNA"/>
</dbReference>
<protein>
    <submittedName>
        <fullName evidence="1">Rrf2 family transcriptional regulator</fullName>
    </submittedName>
</protein>
<dbReference type="RefSeq" id="WP_191160122.1">
    <property type="nucleotide sequence ID" value="NZ_JACWMX010000001.1"/>
</dbReference>
<keyword evidence="2" id="KW-1185">Reference proteome</keyword>
<dbReference type="Gene3D" id="1.10.10.10">
    <property type="entry name" value="Winged helix-like DNA-binding domain superfamily/Winged helix DNA-binding domain"/>
    <property type="match status" value="1"/>
</dbReference>
<organism evidence="1 2">
    <name type="scientific">Mucilaginibacter glaciei</name>
    <dbReference type="NCBI Taxonomy" id="2772109"/>
    <lineage>
        <taxon>Bacteria</taxon>
        <taxon>Pseudomonadati</taxon>
        <taxon>Bacteroidota</taxon>
        <taxon>Sphingobacteriia</taxon>
        <taxon>Sphingobacteriales</taxon>
        <taxon>Sphingobacteriaceae</taxon>
        <taxon>Mucilaginibacter</taxon>
    </lineage>
</organism>
<proteinExistence type="predicted"/>
<dbReference type="GO" id="GO:0003700">
    <property type="term" value="F:DNA-binding transcription factor activity"/>
    <property type="evidence" value="ECO:0007669"/>
    <property type="project" value="TreeGrafter"/>
</dbReference>
<reference evidence="1" key="1">
    <citation type="submission" date="2020-09" db="EMBL/GenBank/DDBJ databases">
        <title>Novel species of Mucilaginibacter isolated from a glacier on the Tibetan Plateau.</title>
        <authorList>
            <person name="Liu Q."/>
            <person name="Xin Y.-H."/>
        </authorList>
    </citation>
    <scope>NUCLEOTIDE SEQUENCE</scope>
    <source>
        <strain evidence="1">ZB1P21</strain>
    </source>
</reference>
<dbReference type="PROSITE" id="PS51197">
    <property type="entry name" value="HTH_RRF2_2"/>
    <property type="match status" value="1"/>
</dbReference>
<dbReference type="PANTHER" id="PTHR33221">
    <property type="entry name" value="WINGED HELIX-TURN-HELIX TRANSCRIPTIONAL REGULATOR, RRF2 FAMILY"/>
    <property type="match status" value="1"/>
</dbReference>
<dbReference type="InterPro" id="IPR036390">
    <property type="entry name" value="WH_DNA-bd_sf"/>
</dbReference>
<dbReference type="InterPro" id="IPR030489">
    <property type="entry name" value="TR_Rrf2-type_CS"/>
</dbReference>
<dbReference type="InterPro" id="IPR000944">
    <property type="entry name" value="Tscrpt_reg_Rrf2"/>
</dbReference>
<evidence type="ECO:0000313" key="1">
    <source>
        <dbReference type="EMBL" id="MBD1391824.1"/>
    </source>
</evidence>
<dbReference type="InterPro" id="IPR036388">
    <property type="entry name" value="WH-like_DNA-bd_sf"/>
</dbReference>
<dbReference type="PROSITE" id="PS01332">
    <property type="entry name" value="HTH_RRF2_1"/>
    <property type="match status" value="1"/>
</dbReference>
<dbReference type="GO" id="GO:0005829">
    <property type="term" value="C:cytosol"/>
    <property type="evidence" value="ECO:0007669"/>
    <property type="project" value="TreeGrafter"/>
</dbReference>